<feature type="transmembrane region" description="Helical" evidence="6">
    <location>
        <begin position="92"/>
        <end position="115"/>
    </location>
</feature>
<organism evidence="8 9">
    <name type="scientific">Candidatus Nitrosocosmicus arcticus</name>
    <dbReference type="NCBI Taxonomy" id="2035267"/>
    <lineage>
        <taxon>Archaea</taxon>
        <taxon>Nitrososphaerota</taxon>
        <taxon>Nitrososphaeria</taxon>
        <taxon>Nitrososphaerales</taxon>
        <taxon>Nitrososphaeraceae</taxon>
        <taxon>Candidatus Nitrosocosmicus</taxon>
    </lineage>
</organism>
<evidence type="ECO:0000256" key="5">
    <source>
        <dbReference type="ARBA" id="ARBA00023136"/>
    </source>
</evidence>
<comment type="caution">
    <text evidence="8">The sequence shown here is derived from an EMBL/GenBank/DDBJ whole genome shotgun (WGS) entry which is preliminary data.</text>
</comment>
<feature type="transmembrane region" description="Helical" evidence="6">
    <location>
        <begin position="55"/>
        <end position="72"/>
    </location>
</feature>
<dbReference type="PANTHER" id="PTHR34820:SF4">
    <property type="entry name" value="INNER MEMBRANE PROTEIN YEBZ"/>
    <property type="match status" value="1"/>
</dbReference>
<dbReference type="RefSeq" id="WP_144728997.1">
    <property type="nucleotide sequence ID" value="NZ_ML675579.1"/>
</dbReference>
<dbReference type="PANTHER" id="PTHR34820">
    <property type="entry name" value="INNER MEMBRANE PROTEIN YEBZ"/>
    <property type="match status" value="1"/>
</dbReference>
<dbReference type="InterPro" id="IPR008457">
    <property type="entry name" value="Cu-R_CopD_dom"/>
</dbReference>
<keyword evidence="4 6" id="KW-1133">Transmembrane helix</keyword>
<proteinExistence type="predicted"/>
<dbReference type="OrthoDB" id="4981at2157"/>
<dbReference type="Pfam" id="PF05425">
    <property type="entry name" value="CopD"/>
    <property type="match status" value="1"/>
</dbReference>
<dbReference type="AlphaFoldDB" id="A0A557SY47"/>
<evidence type="ECO:0000256" key="6">
    <source>
        <dbReference type="SAM" id="Phobius"/>
    </source>
</evidence>
<dbReference type="GO" id="GO:0005886">
    <property type="term" value="C:plasma membrane"/>
    <property type="evidence" value="ECO:0007669"/>
    <property type="project" value="UniProtKB-SubCell"/>
</dbReference>
<keyword evidence="2" id="KW-1003">Cell membrane</keyword>
<evidence type="ECO:0000313" key="8">
    <source>
        <dbReference type="EMBL" id="TVP41513.1"/>
    </source>
</evidence>
<sequence>MFILDPLVTWIHLVFSSIWVGGAIFLGIVLAPLLKKTMPDVNKRISFMVVVGRRFNYLGGTSLIILVITGVYNARSFLDQPLFLFESTYGYILLAKIILVCIMTIVYVIHILILNKNVESRILQRDVPDEYFSSLRNKIILLGRLTVGLSIGILFLAALLDRGGVGSL</sequence>
<keyword evidence="5 6" id="KW-0472">Membrane</keyword>
<feature type="transmembrane region" description="Helical" evidence="6">
    <location>
        <begin position="12"/>
        <end position="34"/>
    </location>
</feature>
<dbReference type="Proteomes" id="UP000315289">
    <property type="component" value="Unassembled WGS sequence"/>
</dbReference>
<feature type="transmembrane region" description="Helical" evidence="6">
    <location>
        <begin position="141"/>
        <end position="160"/>
    </location>
</feature>
<dbReference type="GO" id="GO:0006825">
    <property type="term" value="P:copper ion transport"/>
    <property type="evidence" value="ECO:0007669"/>
    <property type="project" value="InterPro"/>
</dbReference>
<reference evidence="8 9" key="1">
    <citation type="journal article" date="2019" name="Front. Microbiol.">
        <title>Ammonia Oxidation by the Arctic Terrestrial Thaumarchaeote Candidatus Nitrosocosmicus arcticus Is Stimulated by Increasing Temperatures.</title>
        <authorList>
            <person name="Alves R.J.E."/>
            <person name="Kerou M."/>
            <person name="Zappe A."/>
            <person name="Bittner R."/>
            <person name="Abby S.S."/>
            <person name="Schmidt H.A."/>
            <person name="Pfeifer K."/>
            <person name="Schleper C."/>
        </authorList>
    </citation>
    <scope>NUCLEOTIDE SEQUENCE [LARGE SCALE GENOMIC DNA]</scope>
    <source>
        <strain evidence="8 9">Kfb</strain>
    </source>
</reference>
<keyword evidence="3 6" id="KW-0812">Transmembrane</keyword>
<evidence type="ECO:0000256" key="3">
    <source>
        <dbReference type="ARBA" id="ARBA00022692"/>
    </source>
</evidence>
<evidence type="ECO:0000256" key="1">
    <source>
        <dbReference type="ARBA" id="ARBA00004651"/>
    </source>
</evidence>
<gene>
    <name evidence="8" type="ORF">NARC_30228</name>
</gene>
<feature type="domain" description="Copper resistance protein D" evidence="7">
    <location>
        <begin position="52"/>
        <end position="160"/>
    </location>
</feature>
<accession>A0A557SY47</accession>
<name>A0A557SY47_9ARCH</name>
<evidence type="ECO:0000256" key="4">
    <source>
        <dbReference type="ARBA" id="ARBA00022989"/>
    </source>
</evidence>
<protein>
    <submittedName>
        <fullName evidence="8">CopD family protein</fullName>
    </submittedName>
</protein>
<comment type="subcellular location">
    <subcellularLocation>
        <location evidence="1">Cell membrane</location>
        <topology evidence="1">Multi-pass membrane protein</topology>
    </subcellularLocation>
</comment>
<evidence type="ECO:0000313" key="9">
    <source>
        <dbReference type="Proteomes" id="UP000315289"/>
    </source>
</evidence>
<dbReference type="EMBL" id="VOAH01000003">
    <property type="protein sequence ID" value="TVP41513.1"/>
    <property type="molecule type" value="Genomic_DNA"/>
</dbReference>
<evidence type="ECO:0000256" key="2">
    <source>
        <dbReference type="ARBA" id="ARBA00022475"/>
    </source>
</evidence>
<evidence type="ECO:0000259" key="7">
    <source>
        <dbReference type="Pfam" id="PF05425"/>
    </source>
</evidence>
<dbReference type="InterPro" id="IPR032694">
    <property type="entry name" value="CopC/D"/>
</dbReference>
<keyword evidence="9" id="KW-1185">Reference proteome</keyword>